<feature type="transmembrane region" description="Helical" evidence="10">
    <location>
        <begin position="6"/>
        <end position="26"/>
    </location>
</feature>
<dbReference type="InterPro" id="IPR000644">
    <property type="entry name" value="CBS_dom"/>
</dbReference>
<dbReference type="PANTHER" id="PTHR43099">
    <property type="entry name" value="UPF0053 PROTEIN YRKA"/>
    <property type="match status" value="1"/>
</dbReference>
<evidence type="ECO:0000259" key="11">
    <source>
        <dbReference type="PROSITE" id="PS51371"/>
    </source>
</evidence>
<dbReference type="Proteomes" id="UP000182491">
    <property type="component" value="Unassembled WGS sequence"/>
</dbReference>
<dbReference type="InterPro" id="IPR046342">
    <property type="entry name" value="CBS_dom_sf"/>
</dbReference>
<evidence type="ECO:0000256" key="2">
    <source>
        <dbReference type="ARBA" id="ARBA00022475"/>
    </source>
</evidence>
<dbReference type="InterPro" id="IPR005170">
    <property type="entry name" value="Transptr-assoc_dom"/>
</dbReference>
<keyword evidence="4" id="KW-0677">Repeat</keyword>
<keyword evidence="5 9" id="KW-1133">Transmembrane helix</keyword>
<organism evidence="13 14">
    <name type="scientific">Pontibacter akesuensis</name>
    <dbReference type="NCBI Taxonomy" id="388950"/>
    <lineage>
        <taxon>Bacteria</taxon>
        <taxon>Pseudomonadati</taxon>
        <taxon>Bacteroidota</taxon>
        <taxon>Cytophagia</taxon>
        <taxon>Cytophagales</taxon>
        <taxon>Hymenobacteraceae</taxon>
        <taxon>Pontibacter</taxon>
    </lineage>
</organism>
<dbReference type="InterPro" id="IPR051676">
    <property type="entry name" value="UPF0053_domain"/>
</dbReference>
<dbReference type="InterPro" id="IPR044751">
    <property type="entry name" value="Ion_transp-like_CBS"/>
</dbReference>
<evidence type="ECO:0000256" key="9">
    <source>
        <dbReference type="PROSITE-ProRule" id="PRU01193"/>
    </source>
</evidence>
<dbReference type="Gene3D" id="3.30.465.10">
    <property type="match status" value="1"/>
</dbReference>
<reference evidence="14" key="1">
    <citation type="submission" date="2016-10" db="EMBL/GenBank/DDBJ databases">
        <authorList>
            <person name="Varghese N."/>
        </authorList>
    </citation>
    <scope>NUCLEOTIDE SEQUENCE [LARGE SCALE GENOMIC DNA]</scope>
    <source>
        <strain evidence="14">DSM 18820</strain>
    </source>
</reference>
<evidence type="ECO:0000256" key="3">
    <source>
        <dbReference type="ARBA" id="ARBA00022692"/>
    </source>
</evidence>
<feature type="transmembrane region" description="Helical" evidence="10">
    <location>
        <begin position="99"/>
        <end position="119"/>
    </location>
</feature>
<evidence type="ECO:0000259" key="12">
    <source>
        <dbReference type="PROSITE" id="PS51846"/>
    </source>
</evidence>
<evidence type="ECO:0000256" key="1">
    <source>
        <dbReference type="ARBA" id="ARBA00004651"/>
    </source>
</evidence>
<dbReference type="GO" id="GO:0005886">
    <property type="term" value="C:plasma membrane"/>
    <property type="evidence" value="ECO:0007669"/>
    <property type="project" value="UniProtKB-SubCell"/>
</dbReference>
<dbReference type="EMBL" id="FPCA01000001">
    <property type="protein sequence ID" value="SFU36560.1"/>
    <property type="molecule type" value="Genomic_DNA"/>
</dbReference>
<accession>A0A1I7FK54</accession>
<dbReference type="SMART" id="SM01091">
    <property type="entry name" value="CorC_HlyC"/>
    <property type="match status" value="1"/>
</dbReference>
<keyword evidence="3 9" id="KW-0812">Transmembrane</keyword>
<feature type="domain" description="CNNM transmembrane" evidence="12">
    <location>
        <begin position="1"/>
        <end position="196"/>
    </location>
</feature>
<name>A0A1I7FK54_9BACT</name>
<evidence type="ECO:0000313" key="13">
    <source>
        <dbReference type="EMBL" id="SFU36560.1"/>
    </source>
</evidence>
<evidence type="ECO:0000256" key="5">
    <source>
        <dbReference type="ARBA" id="ARBA00022989"/>
    </source>
</evidence>
<feature type="domain" description="CBS" evidence="11">
    <location>
        <begin position="279"/>
        <end position="336"/>
    </location>
</feature>
<proteinExistence type="predicted"/>
<keyword evidence="14" id="KW-1185">Reference proteome</keyword>
<dbReference type="Pfam" id="PF01595">
    <property type="entry name" value="CNNM"/>
    <property type="match status" value="1"/>
</dbReference>
<dbReference type="PANTHER" id="PTHR43099:SF5">
    <property type="entry name" value="HLYC_CORC FAMILY TRANSPORTER"/>
    <property type="match status" value="1"/>
</dbReference>
<evidence type="ECO:0000256" key="7">
    <source>
        <dbReference type="ARBA" id="ARBA00023136"/>
    </source>
</evidence>
<evidence type="ECO:0000256" key="6">
    <source>
        <dbReference type="ARBA" id="ARBA00023122"/>
    </source>
</evidence>
<dbReference type="OrthoDB" id="9798188at2"/>
<evidence type="ECO:0000256" key="8">
    <source>
        <dbReference type="PROSITE-ProRule" id="PRU00703"/>
    </source>
</evidence>
<dbReference type="SUPFAM" id="SSF56176">
    <property type="entry name" value="FAD-binding/transporter-associated domain-like"/>
    <property type="match status" value="1"/>
</dbReference>
<dbReference type="SUPFAM" id="SSF54631">
    <property type="entry name" value="CBS-domain pair"/>
    <property type="match status" value="1"/>
</dbReference>
<dbReference type="GO" id="GO:0050660">
    <property type="term" value="F:flavin adenine dinucleotide binding"/>
    <property type="evidence" value="ECO:0007669"/>
    <property type="project" value="InterPro"/>
</dbReference>
<dbReference type="RefSeq" id="WP_068839257.1">
    <property type="nucleotide sequence ID" value="NZ_BMXC01000001.1"/>
</dbReference>
<dbReference type="Pfam" id="PF00571">
    <property type="entry name" value="CBS"/>
    <property type="match status" value="1"/>
</dbReference>
<dbReference type="InterPro" id="IPR002550">
    <property type="entry name" value="CNNM"/>
</dbReference>
<comment type="subcellular location">
    <subcellularLocation>
        <location evidence="1">Cell membrane</location>
        <topology evidence="1">Multi-pass membrane protein</topology>
    </subcellularLocation>
</comment>
<evidence type="ECO:0000256" key="10">
    <source>
        <dbReference type="SAM" id="Phobius"/>
    </source>
</evidence>
<dbReference type="InterPro" id="IPR016169">
    <property type="entry name" value="FAD-bd_PCMH_sub2"/>
</dbReference>
<dbReference type="PROSITE" id="PS51371">
    <property type="entry name" value="CBS"/>
    <property type="match status" value="1"/>
</dbReference>
<keyword evidence="2" id="KW-1003">Cell membrane</keyword>
<dbReference type="STRING" id="388950.GCA_001611675_03403"/>
<keyword evidence="6 8" id="KW-0129">CBS domain</keyword>
<protein>
    <submittedName>
        <fullName evidence="13">Putative hemolysin</fullName>
    </submittedName>
</protein>
<keyword evidence="7 9" id="KW-0472">Membrane</keyword>
<gene>
    <name evidence="13" type="ORF">SAMN04487941_0266</name>
</gene>
<sequence>MEILVLIVLTLLNGFFALSELSIISVKKSRMEQAARQGNSNARTVMDLLRDPEDFLSAIQVGITLIGIVSGAYGGAALADDVGGWMRSVAFLAPYADTLSLVLVIGLITYFTIVIGELIPKTIALGNADKIALSVAPLISLFTKATMPLVKLLSGSTNLAVRLLGVKEPSEEKMSEEELRQIIRTAGKQGILAKEESELHQNIFIYADQRAKNLRTHRMEVEWVDINAPLELIKQTLQASAHSKFPAADGSIDNLVGVLHARDFYEYLISGAQGSLTGILQQPIYVPESMLANSVLNTFKRQKQYMGIVIDEFGAIEGVITLHDILESIVGDLPDLDEVVAQTIVEREDGSLLVSGAVPIRELNRELRQEFIPKDTDGYDTLAGFIIQYLDRIPVEGERLVHKDFTMEIVDMDGVRIDKVILIKRPTEQAGEGLGSGT</sequence>
<evidence type="ECO:0000256" key="4">
    <source>
        <dbReference type="ARBA" id="ARBA00022737"/>
    </source>
</evidence>
<dbReference type="PROSITE" id="PS51846">
    <property type="entry name" value="CNNM"/>
    <property type="match status" value="1"/>
</dbReference>
<feature type="transmembrane region" description="Helical" evidence="10">
    <location>
        <begin position="131"/>
        <end position="150"/>
    </location>
</feature>
<dbReference type="CDD" id="cd04590">
    <property type="entry name" value="CBS_pair_CorC_HlyC_assoc"/>
    <property type="match status" value="1"/>
</dbReference>
<dbReference type="AlphaFoldDB" id="A0A1I7FK54"/>
<dbReference type="Pfam" id="PF03471">
    <property type="entry name" value="CorC_HlyC"/>
    <property type="match status" value="1"/>
</dbReference>
<evidence type="ECO:0000313" key="14">
    <source>
        <dbReference type="Proteomes" id="UP000182491"/>
    </source>
</evidence>
<dbReference type="Gene3D" id="3.10.580.10">
    <property type="entry name" value="CBS-domain"/>
    <property type="match status" value="1"/>
</dbReference>
<feature type="transmembrane region" description="Helical" evidence="10">
    <location>
        <begin position="55"/>
        <end position="79"/>
    </location>
</feature>
<dbReference type="InterPro" id="IPR036318">
    <property type="entry name" value="FAD-bd_PCMH-like_sf"/>
</dbReference>